<gene>
    <name evidence="2" type="ORF">K6T50_03490</name>
</gene>
<reference evidence="2 3" key="1">
    <citation type="journal article" date="2021" name="Int. J. Syst. Evol. Microbiol.">
        <title>Halobaculum halophilum sp. nov. and Halobaculum salinum sp. nov., isolated from salt lake and saline soil.</title>
        <authorList>
            <person name="Cui H.L."/>
            <person name="Shi X.W."/>
            <person name="Yin X.M."/>
            <person name="Yang X.Y."/>
            <person name="Hou J."/>
            <person name="Zhu L."/>
        </authorList>
    </citation>
    <scope>NUCLEOTIDE SEQUENCE [LARGE SCALE GENOMIC DNA]</scope>
    <source>
        <strain evidence="2 3">NBRC 109044</strain>
    </source>
</reference>
<dbReference type="AlphaFoldDB" id="A0A8T8WES3"/>
<dbReference type="EMBL" id="CP081958">
    <property type="protein sequence ID" value="QZP38233.1"/>
    <property type="molecule type" value="Genomic_DNA"/>
</dbReference>
<dbReference type="InterPro" id="IPR025375">
    <property type="entry name" value="DUF4365"/>
</dbReference>
<protein>
    <submittedName>
        <fullName evidence="2">DUF4365 domain-containing protein</fullName>
    </submittedName>
</protein>
<accession>A0A8T8WES3</accession>
<organism evidence="2 3">
    <name type="scientific">Halobaculum magnesiiphilum</name>
    <dbReference type="NCBI Taxonomy" id="1017351"/>
    <lineage>
        <taxon>Archaea</taxon>
        <taxon>Methanobacteriati</taxon>
        <taxon>Methanobacteriota</taxon>
        <taxon>Stenosarchaea group</taxon>
        <taxon>Halobacteria</taxon>
        <taxon>Halobacteriales</taxon>
        <taxon>Haloferacaceae</taxon>
        <taxon>Halobaculum</taxon>
    </lineage>
</organism>
<proteinExistence type="predicted"/>
<keyword evidence="3" id="KW-1185">Reference proteome</keyword>
<dbReference type="Proteomes" id="UP000826254">
    <property type="component" value="Chromosome"/>
</dbReference>
<feature type="domain" description="DUF4365" evidence="1">
    <location>
        <begin position="9"/>
        <end position="137"/>
    </location>
</feature>
<evidence type="ECO:0000313" key="3">
    <source>
        <dbReference type="Proteomes" id="UP000826254"/>
    </source>
</evidence>
<evidence type="ECO:0000313" key="2">
    <source>
        <dbReference type="EMBL" id="QZP38233.1"/>
    </source>
</evidence>
<sequence>MTLSKWVVNSLDEDYAFDFEVRPTEGFEVDTRDQHGNRVLPSPFYIQLKASEGFDDSEAVWHDFETDFLVEDCLQASVPVVLVICDRSREELYWTVLQRYCWDILDADHGDWRKQETKRIHVDREPLADAIALSKLRGEIRAAEHRISTRQRVASARRGTLHHPVRMDVASASDVRAYKQELVDDAVNLADAGHRGQARRKLVEVCQMAEDGVATVEAYRQLLELREIEDLPVAFAKVRFAREGANLAKQYDHEDPMEAFREQYETAWEYIEEKFIGSKYLGPSGLPVRVLDVDRMRLLEGNGAEMTARVQHGSEFTGLQAPAVAGNDEFELIESGASTDPRVDACAERAHTFDTDDLRDVPTAAICANCGLSRETIQQWLSQEVPTVCDACGEVVYENPLDMEIPKPGGQVHCAECRS</sequence>
<evidence type="ECO:0000259" key="1">
    <source>
        <dbReference type="Pfam" id="PF14280"/>
    </source>
</evidence>
<name>A0A8T8WES3_9EURY</name>
<dbReference type="KEGG" id="hmp:K6T50_03490"/>
<dbReference type="Pfam" id="PF14280">
    <property type="entry name" value="DUF4365"/>
    <property type="match status" value="1"/>
</dbReference>